<dbReference type="AlphaFoldDB" id="A0A7W7VTS1"/>
<evidence type="ECO:0000256" key="1">
    <source>
        <dbReference type="SAM" id="MobiDB-lite"/>
    </source>
</evidence>
<dbReference type="Pfam" id="PF14435">
    <property type="entry name" value="SUKH-4"/>
    <property type="match status" value="2"/>
</dbReference>
<reference evidence="2 3" key="1">
    <citation type="submission" date="2020-08" db="EMBL/GenBank/DDBJ databases">
        <title>Sequencing the genomes of 1000 actinobacteria strains.</title>
        <authorList>
            <person name="Klenk H.-P."/>
        </authorList>
    </citation>
    <scope>NUCLEOTIDE SEQUENCE [LARGE SCALE GENOMIC DNA]</scope>
    <source>
        <strain evidence="2 3">DSM 41654</strain>
    </source>
</reference>
<dbReference type="InterPro" id="IPR025851">
    <property type="entry name" value="SUKH-4"/>
</dbReference>
<evidence type="ECO:0008006" key="4">
    <source>
        <dbReference type="Google" id="ProtNLM"/>
    </source>
</evidence>
<evidence type="ECO:0000313" key="2">
    <source>
        <dbReference type="EMBL" id="MBB4922063.1"/>
    </source>
</evidence>
<dbReference type="Proteomes" id="UP000540506">
    <property type="component" value="Unassembled WGS sequence"/>
</dbReference>
<sequence>MQLKVDIDRDRITGWFGPDGTVCLSEQALPAALIHEPTRRLLTELGLPRQGGTLTGLDFLRFETDPEVLLRPLADQLDDSVLAPRQATFAPSRRPARTLAAPAESPSTSSTRTSGRHAESTHMGAPPGRRLGEPLLDGQRLPDAALGTDHLLMLGTVQRDRLVLDGRTGQVALAGITYGKPAEVLLDVLASDLSVVLLFLHELAALRSAACDPAAQDGRRGPAVLAEVTGAVERRLRAVDPALFEPSGVAALWSAALLVYGLCWGARPGAWAAELGGHALAYEITSELMAELGEVQPLHPDDLPAGLRHQPTRQLLTSVGLPVTDRFSGDQQRPLATLGERCPWYAEEPADRAHQLDYFLLGATAYNCQVVLDGVSGRVEITEGDGEEGWPAAQLACDLSAYYLAIWVLTRLREAVAQWSSVGWQVFDLDELLAEAGLELLARLDPSAVAREASLWNALADDGHMGGLLG</sequence>
<accession>A0A7W7VTS1</accession>
<dbReference type="EMBL" id="JACHJV010000001">
    <property type="protein sequence ID" value="MBB4922063.1"/>
    <property type="molecule type" value="Genomic_DNA"/>
</dbReference>
<comment type="caution">
    <text evidence="2">The sequence shown here is derived from an EMBL/GenBank/DDBJ whole genome shotgun (WGS) entry which is preliminary data.</text>
</comment>
<name>A0A7W7VTS1_KITKI</name>
<evidence type="ECO:0000313" key="3">
    <source>
        <dbReference type="Proteomes" id="UP000540506"/>
    </source>
</evidence>
<proteinExistence type="predicted"/>
<keyword evidence="3" id="KW-1185">Reference proteome</keyword>
<organism evidence="2 3">
    <name type="scientific">Kitasatospora kifunensis</name>
    <name type="common">Streptomyces kifunensis</name>
    <dbReference type="NCBI Taxonomy" id="58351"/>
    <lineage>
        <taxon>Bacteria</taxon>
        <taxon>Bacillati</taxon>
        <taxon>Actinomycetota</taxon>
        <taxon>Actinomycetes</taxon>
        <taxon>Kitasatosporales</taxon>
        <taxon>Streptomycetaceae</taxon>
        <taxon>Kitasatospora</taxon>
    </lineage>
</organism>
<protein>
    <recommendedName>
        <fullName evidence="4">SUKH-4 immunity protein</fullName>
    </recommendedName>
</protein>
<dbReference type="RefSeq" id="WP_184934299.1">
    <property type="nucleotide sequence ID" value="NZ_JACHJV010000001.1"/>
</dbReference>
<feature type="region of interest" description="Disordered" evidence="1">
    <location>
        <begin position="84"/>
        <end position="134"/>
    </location>
</feature>
<gene>
    <name evidence="2" type="ORF">FHR34_001056</name>
</gene>